<name>A0ABW5J119_9FLAO</name>
<evidence type="ECO:0000313" key="1">
    <source>
        <dbReference type="EMBL" id="MFD2518165.1"/>
    </source>
</evidence>
<proteinExistence type="predicted"/>
<comment type="caution">
    <text evidence="1">The sequence shown here is derived from an EMBL/GenBank/DDBJ whole genome shotgun (WGS) entry which is preliminary data.</text>
</comment>
<gene>
    <name evidence="1" type="ORF">ACFSTG_09695</name>
</gene>
<protein>
    <recommendedName>
        <fullName evidence="3">Zinc-finger domain-containing protein</fullName>
    </recommendedName>
</protein>
<accession>A0ABW5J119</accession>
<evidence type="ECO:0008006" key="3">
    <source>
        <dbReference type="Google" id="ProtNLM"/>
    </source>
</evidence>
<reference evidence="2" key="1">
    <citation type="journal article" date="2019" name="Int. J. Syst. Evol. Microbiol.">
        <title>The Global Catalogue of Microorganisms (GCM) 10K type strain sequencing project: providing services to taxonomists for standard genome sequencing and annotation.</title>
        <authorList>
            <consortium name="The Broad Institute Genomics Platform"/>
            <consortium name="The Broad Institute Genome Sequencing Center for Infectious Disease"/>
            <person name="Wu L."/>
            <person name="Ma J."/>
        </authorList>
    </citation>
    <scope>NUCLEOTIDE SEQUENCE [LARGE SCALE GENOMIC DNA]</scope>
    <source>
        <strain evidence="2">KCTC 42585</strain>
    </source>
</reference>
<dbReference type="Proteomes" id="UP001597468">
    <property type="component" value="Unassembled WGS sequence"/>
</dbReference>
<organism evidence="1 2">
    <name type="scientific">Salinimicrobium flavum</name>
    <dbReference type="NCBI Taxonomy" id="1737065"/>
    <lineage>
        <taxon>Bacteria</taxon>
        <taxon>Pseudomonadati</taxon>
        <taxon>Bacteroidota</taxon>
        <taxon>Flavobacteriia</taxon>
        <taxon>Flavobacteriales</taxon>
        <taxon>Flavobacteriaceae</taxon>
        <taxon>Salinimicrobium</taxon>
    </lineage>
</organism>
<dbReference type="RefSeq" id="WP_380751741.1">
    <property type="nucleotide sequence ID" value="NZ_JBHULT010000008.1"/>
</dbReference>
<evidence type="ECO:0000313" key="2">
    <source>
        <dbReference type="Proteomes" id="UP001597468"/>
    </source>
</evidence>
<keyword evidence="2" id="KW-1185">Reference proteome</keyword>
<sequence>MSIMRFFGLDCAEAASACHKAEYNEAGLVEKLRLKLHLFLCTPCKDYNQKNHKLSHLIKKANLHSCSEEEKEAYRQRINEQRSETSR</sequence>
<dbReference type="EMBL" id="JBHULT010000008">
    <property type="protein sequence ID" value="MFD2518165.1"/>
    <property type="molecule type" value="Genomic_DNA"/>
</dbReference>